<feature type="region of interest" description="Disordered" evidence="1">
    <location>
        <begin position="77"/>
        <end position="100"/>
    </location>
</feature>
<accession>A0A1D9FZ28</accession>
<dbReference type="AlphaFoldDB" id="A0A1D9FZ28"/>
<dbReference type="Proteomes" id="UP000176944">
    <property type="component" value="Chromosome"/>
</dbReference>
<protein>
    <submittedName>
        <fullName evidence="2">Uncharacterized protein</fullName>
    </submittedName>
</protein>
<evidence type="ECO:0000256" key="1">
    <source>
        <dbReference type="SAM" id="MobiDB-lite"/>
    </source>
</evidence>
<proteinExistence type="predicted"/>
<gene>
    <name evidence="2" type="ORF">BJP36_11335</name>
</gene>
<evidence type="ECO:0000313" key="2">
    <source>
        <dbReference type="EMBL" id="AOY80420.1"/>
    </source>
</evidence>
<reference evidence="3" key="1">
    <citation type="submission" date="2016-10" db="EMBL/GenBank/DDBJ databases">
        <title>Comparative genomics uncovers the prolific and rare metabolic potential of the cyanobacterial genus Moorea.</title>
        <authorList>
            <person name="Leao T."/>
            <person name="Castelao G."/>
            <person name="Korobeynikov A."/>
            <person name="Monroe E.A."/>
            <person name="Podell S."/>
            <person name="Glukhov E."/>
            <person name="Allen E."/>
            <person name="Gerwick W.H."/>
            <person name="Gerwick L."/>
        </authorList>
    </citation>
    <scope>NUCLEOTIDE SEQUENCE [LARGE SCALE GENOMIC DNA]</scope>
    <source>
        <strain evidence="3">JHB</strain>
    </source>
</reference>
<organism evidence="2 3">
    <name type="scientific">Moorena producens (strain JHB)</name>
    <dbReference type="NCBI Taxonomy" id="1454205"/>
    <lineage>
        <taxon>Bacteria</taxon>
        <taxon>Bacillati</taxon>
        <taxon>Cyanobacteriota</taxon>
        <taxon>Cyanophyceae</taxon>
        <taxon>Coleofasciculales</taxon>
        <taxon>Coleofasciculaceae</taxon>
        <taxon>Moorena</taxon>
    </lineage>
</organism>
<name>A0A1D9FZ28_MOOP1</name>
<evidence type="ECO:0000313" key="3">
    <source>
        <dbReference type="Proteomes" id="UP000176944"/>
    </source>
</evidence>
<dbReference type="EMBL" id="CP017708">
    <property type="protein sequence ID" value="AOY80420.1"/>
    <property type="molecule type" value="Genomic_DNA"/>
</dbReference>
<sequence>MKTLNLPISSCRFCRYYQSEGRRGGMCQQLGVPVRATWKACAFALPTFSSSSSSWETLEEIWQDDQLMLTEELSAKCSENSPGKDTTVEEGETITSKNSSTDIMLV</sequence>